<comment type="caution">
    <text evidence="2">The sequence shown here is derived from an EMBL/GenBank/DDBJ whole genome shotgun (WGS) entry which is preliminary data.</text>
</comment>
<organism evidence="2 3">
    <name type="scientific">Halteria grandinella</name>
    <dbReference type="NCBI Taxonomy" id="5974"/>
    <lineage>
        <taxon>Eukaryota</taxon>
        <taxon>Sar</taxon>
        <taxon>Alveolata</taxon>
        <taxon>Ciliophora</taxon>
        <taxon>Intramacronucleata</taxon>
        <taxon>Spirotrichea</taxon>
        <taxon>Stichotrichia</taxon>
        <taxon>Sporadotrichida</taxon>
        <taxon>Halteriidae</taxon>
        <taxon>Halteria</taxon>
    </lineage>
</organism>
<dbReference type="EMBL" id="RRYP01014890">
    <property type="protein sequence ID" value="TNV75759.1"/>
    <property type="molecule type" value="Genomic_DNA"/>
</dbReference>
<dbReference type="AlphaFoldDB" id="A0A8J8NJI0"/>
<keyword evidence="1" id="KW-0472">Membrane</keyword>
<feature type="transmembrane region" description="Helical" evidence="1">
    <location>
        <begin position="17"/>
        <end position="44"/>
    </location>
</feature>
<evidence type="ECO:0000313" key="3">
    <source>
        <dbReference type="Proteomes" id="UP000785679"/>
    </source>
</evidence>
<reference evidence="2" key="1">
    <citation type="submission" date="2019-06" db="EMBL/GenBank/DDBJ databases">
        <authorList>
            <person name="Zheng W."/>
        </authorList>
    </citation>
    <scope>NUCLEOTIDE SEQUENCE</scope>
    <source>
        <strain evidence="2">QDHG01</strain>
    </source>
</reference>
<protein>
    <submittedName>
        <fullName evidence="2">Uncharacterized protein</fullName>
    </submittedName>
</protein>
<dbReference type="Proteomes" id="UP000785679">
    <property type="component" value="Unassembled WGS sequence"/>
</dbReference>
<name>A0A8J8NJI0_HALGN</name>
<accession>A0A8J8NJI0</accession>
<evidence type="ECO:0000313" key="2">
    <source>
        <dbReference type="EMBL" id="TNV75759.1"/>
    </source>
</evidence>
<keyword evidence="3" id="KW-1185">Reference proteome</keyword>
<sequence>MCFWAFSFSSTKLKGAYPAPCFFCCYWGCFGCSLGCLSFFPFLAGTGWDGSKKSLGVCLYQSGMREYISLKNVKVSSTAFRWTAPADCSPDITSF</sequence>
<keyword evidence="1" id="KW-0812">Transmembrane</keyword>
<keyword evidence="1" id="KW-1133">Transmembrane helix</keyword>
<proteinExistence type="predicted"/>
<gene>
    <name evidence="2" type="ORF">FGO68_gene6611</name>
</gene>
<evidence type="ECO:0000256" key="1">
    <source>
        <dbReference type="SAM" id="Phobius"/>
    </source>
</evidence>